<keyword evidence="7" id="KW-1185">Reference proteome</keyword>
<feature type="domain" description="RING-type" evidence="5">
    <location>
        <begin position="11"/>
        <end position="51"/>
    </location>
</feature>
<dbReference type="GO" id="GO:0008270">
    <property type="term" value="F:zinc ion binding"/>
    <property type="evidence" value="ECO:0007669"/>
    <property type="project" value="UniProtKB-KW"/>
</dbReference>
<evidence type="ECO:0000256" key="4">
    <source>
        <dbReference type="PROSITE-ProRule" id="PRU00024"/>
    </source>
</evidence>
<keyword evidence="1" id="KW-0479">Metal-binding</keyword>
<keyword evidence="2 4" id="KW-0863">Zinc-finger</keyword>
<dbReference type="InterPro" id="IPR001841">
    <property type="entry name" value="Znf_RING"/>
</dbReference>
<evidence type="ECO:0000259" key="5">
    <source>
        <dbReference type="PROSITE" id="PS50089"/>
    </source>
</evidence>
<protein>
    <submittedName>
        <fullName evidence="8">E3 ubiquitin-protein ligase TRIM39-like</fullName>
    </submittedName>
</protein>
<reference evidence="8" key="1">
    <citation type="submission" date="2025-08" db="UniProtKB">
        <authorList>
            <consortium name="RefSeq"/>
        </authorList>
    </citation>
    <scope>IDENTIFICATION</scope>
</reference>
<dbReference type="KEGG" id="char:122133435"/>
<organism evidence="7 8">
    <name type="scientific">Clupea harengus</name>
    <name type="common">Atlantic herring</name>
    <dbReference type="NCBI Taxonomy" id="7950"/>
    <lineage>
        <taxon>Eukaryota</taxon>
        <taxon>Metazoa</taxon>
        <taxon>Chordata</taxon>
        <taxon>Craniata</taxon>
        <taxon>Vertebrata</taxon>
        <taxon>Euteleostomi</taxon>
        <taxon>Actinopterygii</taxon>
        <taxon>Neopterygii</taxon>
        <taxon>Teleostei</taxon>
        <taxon>Clupei</taxon>
        <taxon>Clupeiformes</taxon>
        <taxon>Clupeoidei</taxon>
        <taxon>Clupeidae</taxon>
        <taxon>Clupea</taxon>
    </lineage>
</organism>
<dbReference type="Pfam" id="PF13445">
    <property type="entry name" value="zf-RING_UBOX"/>
    <property type="match status" value="1"/>
</dbReference>
<gene>
    <name evidence="8" type="primary">LOC122133435</name>
</gene>
<evidence type="ECO:0000256" key="2">
    <source>
        <dbReference type="ARBA" id="ARBA00022771"/>
    </source>
</evidence>
<dbReference type="PROSITE" id="PS50089">
    <property type="entry name" value="ZF_RING_2"/>
    <property type="match status" value="1"/>
</dbReference>
<dbReference type="InterPro" id="IPR050143">
    <property type="entry name" value="TRIM/RBCC"/>
</dbReference>
<name>A0A8M1KNF3_CLUHA</name>
<dbReference type="SMART" id="SM00184">
    <property type="entry name" value="RING"/>
    <property type="match status" value="1"/>
</dbReference>
<feature type="non-terminal residue" evidence="8">
    <location>
        <position position="180"/>
    </location>
</feature>
<dbReference type="PROSITE" id="PS00518">
    <property type="entry name" value="ZF_RING_1"/>
    <property type="match status" value="1"/>
</dbReference>
<dbReference type="InterPro" id="IPR017907">
    <property type="entry name" value="Znf_RING_CS"/>
</dbReference>
<dbReference type="PROSITE" id="PS50119">
    <property type="entry name" value="ZF_BBOX"/>
    <property type="match status" value="1"/>
</dbReference>
<sequence length="180" mass="20867">MESKMEADFHCPVCFDIFKDPLILTCTHSICKACLQQFWASKPSRECPVCRTISSQDEPLTNLTLKNLCETLLKERSQTALAGSEIRCNLHNKRLKVFCLQDRQPVCLLCRDSKQHFNHSFCLLEDVALEHKGKLKIKLKPIEKKLKAFEEAKMICNKTAEKIKSQVQHTEKQIKEEFEE</sequence>
<feature type="domain" description="B box-type" evidence="6">
    <location>
        <begin position="83"/>
        <end position="124"/>
    </location>
</feature>
<evidence type="ECO:0000256" key="3">
    <source>
        <dbReference type="ARBA" id="ARBA00022833"/>
    </source>
</evidence>
<dbReference type="Pfam" id="PF00643">
    <property type="entry name" value="zf-B_box"/>
    <property type="match status" value="1"/>
</dbReference>
<dbReference type="AlphaFoldDB" id="A0A8M1KNF3"/>
<dbReference type="GeneID" id="122133435"/>
<dbReference type="SMART" id="SM00336">
    <property type="entry name" value="BBOX"/>
    <property type="match status" value="1"/>
</dbReference>
<dbReference type="Proteomes" id="UP000515152">
    <property type="component" value="Chromosome 2"/>
</dbReference>
<keyword evidence="3" id="KW-0862">Zinc</keyword>
<dbReference type="OrthoDB" id="654191at2759"/>
<dbReference type="InterPro" id="IPR000315">
    <property type="entry name" value="Znf_B-box"/>
</dbReference>
<dbReference type="InterPro" id="IPR027370">
    <property type="entry name" value="Znf-RING_euk"/>
</dbReference>
<dbReference type="PANTHER" id="PTHR24103">
    <property type="entry name" value="E3 UBIQUITIN-PROTEIN LIGASE TRIM"/>
    <property type="match status" value="1"/>
</dbReference>
<evidence type="ECO:0000256" key="1">
    <source>
        <dbReference type="ARBA" id="ARBA00022723"/>
    </source>
</evidence>
<proteinExistence type="predicted"/>
<evidence type="ECO:0000313" key="8">
    <source>
        <dbReference type="RefSeq" id="XP_042565586.1"/>
    </source>
</evidence>
<evidence type="ECO:0000259" key="6">
    <source>
        <dbReference type="PROSITE" id="PS50119"/>
    </source>
</evidence>
<evidence type="ECO:0000313" key="7">
    <source>
        <dbReference type="Proteomes" id="UP000515152"/>
    </source>
</evidence>
<dbReference type="RefSeq" id="XP_042565586.1">
    <property type="nucleotide sequence ID" value="XM_042709652.1"/>
</dbReference>
<accession>A0A8M1KNF3</accession>